<protein>
    <submittedName>
        <fullName evidence="1">Uncharacterized protein</fullName>
    </submittedName>
</protein>
<sequence>MIITGDLFGQNDHLVPVRNFESFTGVLKEYYEGVFQKINTGLSSKPLARYTSMPSFEPEYVLSIEKTPTENYLLIYHACYENYWYAEDKKDIEIIKKSILIENEFASKIKELFDAVIAKIKQPEELILEEDGITYYFSTLNSEGKMIMGETWSPEPGTKMGKLVTICESLIKKVEQEDKDFNNIENMIRDLKQKLEY</sequence>
<proteinExistence type="predicted"/>
<name>A0A2V4AF90_9BACT</name>
<dbReference type="Proteomes" id="UP000248079">
    <property type="component" value="Unassembled WGS sequence"/>
</dbReference>
<keyword evidence="2" id="KW-1185">Reference proteome</keyword>
<gene>
    <name evidence="1" type="ORF">DF185_01335</name>
</gene>
<dbReference type="AlphaFoldDB" id="A0A2V4AF90"/>
<organism evidence="1 2">
    <name type="scientific">Marinifilum breve</name>
    <dbReference type="NCBI Taxonomy" id="2184082"/>
    <lineage>
        <taxon>Bacteria</taxon>
        <taxon>Pseudomonadati</taxon>
        <taxon>Bacteroidota</taxon>
        <taxon>Bacteroidia</taxon>
        <taxon>Marinilabiliales</taxon>
        <taxon>Marinifilaceae</taxon>
    </lineage>
</organism>
<evidence type="ECO:0000313" key="2">
    <source>
        <dbReference type="Proteomes" id="UP000248079"/>
    </source>
</evidence>
<accession>A0A2V4AF90</accession>
<reference evidence="1 2" key="1">
    <citation type="submission" date="2018-05" db="EMBL/GenBank/DDBJ databases">
        <title>Marinifilum breve JC075T sp. nov., a marine bacterium isolated from Yongle Blue Hole in the South China Sea.</title>
        <authorList>
            <person name="Fu T."/>
        </authorList>
    </citation>
    <scope>NUCLEOTIDE SEQUENCE [LARGE SCALE GENOMIC DNA]</scope>
    <source>
        <strain evidence="1 2">JC075</strain>
    </source>
</reference>
<dbReference type="EMBL" id="QFLI01000001">
    <property type="protein sequence ID" value="PXY02764.1"/>
    <property type="molecule type" value="Genomic_DNA"/>
</dbReference>
<evidence type="ECO:0000313" key="1">
    <source>
        <dbReference type="EMBL" id="PXY02764.1"/>
    </source>
</evidence>
<comment type="caution">
    <text evidence="1">The sequence shown here is derived from an EMBL/GenBank/DDBJ whole genome shotgun (WGS) entry which is preliminary data.</text>
</comment>